<feature type="compositionally biased region" description="Basic and acidic residues" evidence="1">
    <location>
        <begin position="84"/>
        <end position="97"/>
    </location>
</feature>
<reference evidence="2 3" key="1">
    <citation type="submission" date="2016-07" db="EMBL/GenBank/DDBJ databases">
        <title>Pervasive Adenine N6-methylation of Active Genes in Fungi.</title>
        <authorList>
            <consortium name="DOE Joint Genome Institute"/>
            <person name="Mondo S.J."/>
            <person name="Dannebaum R.O."/>
            <person name="Kuo R.C."/>
            <person name="Labutti K."/>
            <person name="Haridas S."/>
            <person name="Kuo A."/>
            <person name="Salamov A."/>
            <person name="Ahrendt S.R."/>
            <person name="Lipzen A."/>
            <person name="Sullivan W."/>
            <person name="Andreopoulos W.B."/>
            <person name="Clum A."/>
            <person name="Lindquist E."/>
            <person name="Daum C."/>
            <person name="Ramamoorthy G.K."/>
            <person name="Gryganskyi A."/>
            <person name="Culley D."/>
            <person name="Magnuson J.K."/>
            <person name="James T.Y."/>
            <person name="O'Malley M.A."/>
            <person name="Stajich J.E."/>
            <person name="Spatafora J.W."/>
            <person name="Visel A."/>
            <person name="Grigoriev I.V."/>
        </authorList>
    </citation>
    <scope>NUCLEOTIDE SEQUENCE [LARGE SCALE GENOMIC DNA]</scope>
    <source>
        <strain evidence="2 3">JEL800</strain>
    </source>
</reference>
<name>A0A1Y2BWB9_9FUNG</name>
<feature type="region of interest" description="Disordered" evidence="1">
    <location>
        <begin position="1"/>
        <end position="106"/>
    </location>
</feature>
<dbReference type="OrthoDB" id="426882at2759"/>
<organism evidence="2 3">
    <name type="scientific">Rhizoclosmatium globosum</name>
    <dbReference type="NCBI Taxonomy" id="329046"/>
    <lineage>
        <taxon>Eukaryota</taxon>
        <taxon>Fungi</taxon>
        <taxon>Fungi incertae sedis</taxon>
        <taxon>Chytridiomycota</taxon>
        <taxon>Chytridiomycota incertae sedis</taxon>
        <taxon>Chytridiomycetes</taxon>
        <taxon>Chytridiales</taxon>
        <taxon>Chytriomycetaceae</taxon>
        <taxon>Rhizoclosmatium</taxon>
    </lineage>
</organism>
<sequence length="424" mass="47607">MDDKSHRTIWGGGASLGLSAALSGYQPHEDSGSDDDDSKRSRSLRNSVGKATRRQPLNIQEPDIPSYQDNVDEDFPARRKSNVHFKESSDSEHKNEDPSSDFLTSSSFRKNSTKRASDYASVASSKSSIHIVPEAPKLGAFDEFPEFKPRHRVPQNIYGKKMNDATDREITIDDDSYANFEYHGNQVGSLFLSNRMFEDRDELRALIQKNRGGRHFFSEDAYNTDDNVIASIDLEVNGSGQIRELAASGLGRKLPDSMPISEVMHAIAKTHDWTEDEVQQDLIVLTKYRIRNVQSARSLSMPTWDQMTDLLPNSLKKSCVRHHPKVQSQKNNMEATSVPQQFRMIDFTIYRDANGNAFVAYTPTPTLTFNPPQPTTPEISCLAPSFFYATPPRATPTITSPLPISTHDQPFTFPTFTLSPNHST</sequence>
<dbReference type="Proteomes" id="UP000193642">
    <property type="component" value="Unassembled WGS sequence"/>
</dbReference>
<comment type="caution">
    <text evidence="2">The sequence shown here is derived from an EMBL/GenBank/DDBJ whole genome shotgun (WGS) entry which is preliminary data.</text>
</comment>
<protein>
    <submittedName>
        <fullName evidence="2">Uncharacterized protein</fullName>
    </submittedName>
</protein>
<dbReference type="AlphaFoldDB" id="A0A1Y2BWB9"/>
<evidence type="ECO:0000313" key="3">
    <source>
        <dbReference type="Proteomes" id="UP000193642"/>
    </source>
</evidence>
<accession>A0A1Y2BWB9</accession>
<gene>
    <name evidence="2" type="ORF">BCR33DRAFT_853625</name>
</gene>
<keyword evidence="3" id="KW-1185">Reference proteome</keyword>
<evidence type="ECO:0000256" key="1">
    <source>
        <dbReference type="SAM" id="MobiDB-lite"/>
    </source>
</evidence>
<evidence type="ECO:0000313" key="2">
    <source>
        <dbReference type="EMBL" id="ORY39051.1"/>
    </source>
</evidence>
<dbReference type="EMBL" id="MCGO01000041">
    <property type="protein sequence ID" value="ORY39051.1"/>
    <property type="molecule type" value="Genomic_DNA"/>
</dbReference>
<proteinExistence type="predicted"/>